<evidence type="ECO:0000313" key="1">
    <source>
        <dbReference type="EMBL" id="HFZ09219.1"/>
    </source>
</evidence>
<dbReference type="EMBL" id="DTGG01000120">
    <property type="protein sequence ID" value="HFZ09219.1"/>
    <property type="molecule type" value="Genomic_DNA"/>
</dbReference>
<protein>
    <submittedName>
        <fullName evidence="1">Uncharacterized protein</fullName>
    </submittedName>
</protein>
<organism evidence="1">
    <name type="scientific">candidate division CPR3 bacterium</name>
    <dbReference type="NCBI Taxonomy" id="2268181"/>
    <lineage>
        <taxon>Bacteria</taxon>
        <taxon>Bacteria division CPR3</taxon>
    </lineage>
</organism>
<name>A0A7V3JAK3_UNCC3</name>
<comment type="caution">
    <text evidence="1">The sequence shown here is derived from an EMBL/GenBank/DDBJ whole genome shotgun (WGS) entry which is preliminary data.</text>
</comment>
<gene>
    <name evidence="1" type="ORF">ENV41_03715</name>
</gene>
<dbReference type="AlphaFoldDB" id="A0A7V3JAK3"/>
<proteinExistence type="predicted"/>
<accession>A0A7V3JAK3</accession>
<reference evidence="1" key="1">
    <citation type="journal article" date="2020" name="mSystems">
        <title>Genome- and Community-Level Interaction Insights into Carbon Utilization and Element Cycling Functions of Hydrothermarchaeota in Hydrothermal Sediment.</title>
        <authorList>
            <person name="Zhou Z."/>
            <person name="Liu Y."/>
            <person name="Xu W."/>
            <person name="Pan J."/>
            <person name="Luo Z.H."/>
            <person name="Li M."/>
        </authorList>
    </citation>
    <scope>NUCLEOTIDE SEQUENCE [LARGE SCALE GENOMIC DNA]</scope>
    <source>
        <strain evidence="1">SpSt-757</strain>
    </source>
</reference>
<sequence length="117" mass="13839">MHLIVKKNKHEAKIYHRENEVVVESDDKGFQKKIQEFISIVERKSPRLPWGEITETKDATIYSDGYKVVSKSDKDYLHALATELYNKKDEFGINLYLADNKGRIRPYHPLRDFLEEQ</sequence>